<feature type="region of interest" description="Disordered" evidence="4">
    <location>
        <begin position="88"/>
        <end position="107"/>
    </location>
</feature>
<keyword evidence="3" id="KW-0804">Transcription</keyword>
<feature type="non-terminal residue" evidence="6">
    <location>
        <position position="177"/>
    </location>
</feature>
<dbReference type="AlphaFoldDB" id="A0A7W8QV83"/>
<proteinExistence type="predicted"/>
<dbReference type="RefSeq" id="WP_184399929.1">
    <property type="nucleotide sequence ID" value="NZ_JACHDB010000003.1"/>
</dbReference>
<dbReference type="PANTHER" id="PTHR44846:SF17">
    <property type="entry name" value="GNTR-FAMILY TRANSCRIPTIONAL REGULATOR"/>
    <property type="match status" value="1"/>
</dbReference>
<evidence type="ECO:0000256" key="1">
    <source>
        <dbReference type="ARBA" id="ARBA00023015"/>
    </source>
</evidence>
<comment type="caution">
    <text evidence="6">The sequence shown here is derived from an EMBL/GenBank/DDBJ whole genome shotgun (WGS) entry which is preliminary data.</text>
</comment>
<gene>
    <name evidence="6" type="ORF">HDA36_006460</name>
</gene>
<dbReference type="InterPro" id="IPR028978">
    <property type="entry name" value="Chorismate_lyase_/UTRA_dom_sf"/>
</dbReference>
<sequence length="177" mass="19264">MPTLEPPRARYKQVAEALRAAIHRGDYPPGSTLPSQPELAREYGLNQSSISRSIAMLQAEGLIRTEHGRGSVVLDVPTVKRVRRIDKDYRTSPGGSSYAEQVTRSGRTPRTPLVQCEAIVPPPEIAEVLQLAEGEEALIRKRHMLAEEKPVQIATSYIPMAVAGTVDIAFPDTGPSG</sequence>
<evidence type="ECO:0000256" key="3">
    <source>
        <dbReference type="ARBA" id="ARBA00023163"/>
    </source>
</evidence>
<keyword evidence="7" id="KW-1185">Reference proteome</keyword>
<dbReference type="PRINTS" id="PR00035">
    <property type="entry name" value="HTHGNTR"/>
</dbReference>
<evidence type="ECO:0000256" key="2">
    <source>
        <dbReference type="ARBA" id="ARBA00023125"/>
    </source>
</evidence>
<protein>
    <submittedName>
        <fullName evidence="6">DNA-binding GntR family transcriptional regulator</fullName>
    </submittedName>
</protein>
<dbReference type="GO" id="GO:0003700">
    <property type="term" value="F:DNA-binding transcription factor activity"/>
    <property type="evidence" value="ECO:0007669"/>
    <property type="project" value="InterPro"/>
</dbReference>
<keyword evidence="1" id="KW-0805">Transcription regulation</keyword>
<feature type="domain" description="HTH gntR-type" evidence="5">
    <location>
        <begin position="8"/>
        <end position="76"/>
    </location>
</feature>
<dbReference type="Proteomes" id="UP000572635">
    <property type="component" value="Unassembled WGS sequence"/>
</dbReference>
<dbReference type="InterPro" id="IPR036390">
    <property type="entry name" value="WH_DNA-bd_sf"/>
</dbReference>
<dbReference type="InterPro" id="IPR050679">
    <property type="entry name" value="Bact_HTH_transcr_reg"/>
</dbReference>
<dbReference type="SMART" id="SM00345">
    <property type="entry name" value="HTH_GNTR"/>
    <property type="match status" value="1"/>
</dbReference>
<dbReference type="CDD" id="cd07377">
    <property type="entry name" value="WHTH_GntR"/>
    <property type="match status" value="1"/>
</dbReference>
<dbReference type="GO" id="GO:0045892">
    <property type="term" value="P:negative regulation of DNA-templated transcription"/>
    <property type="evidence" value="ECO:0007669"/>
    <property type="project" value="TreeGrafter"/>
</dbReference>
<evidence type="ECO:0000313" key="7">
    <source>
        <dbReference type="Proteomes" id="UP000572635"/>
    </source>
</evidence>
<dbReference type="Pfam" id="PF00392">
    <property type="entry name" value="GntR"/>
    <property type="match status" value="1"/>
</dbReference>
<dbReference type="GO" id="GO:0003677">
    <property type="term" value="F:DNA binding"/>
    <property type="evidence" value="ECO:0007669"/>
    <property type="project" value="UniProtKB-KW"/>
</dbReference>
<dbReference type="Gene3D" id="1.10.10.10">
    <property type="entry name" value="Winged helix-like DNA-binding domain superfamily/Winged helix DNA-binding domain"/>
    <property type="match status" value="1"/>
</dbReference>
<accession>A0A7W8QV83</accession>
<organism evidence="6 7">
    <name type="scientific">Nocardiopsis composta</name>
    <dbReference type="NCBI Taxonomy" id="157465"/>
    <lineage>
        <taxon>Bacteria</taxon>
        <taxon>Bacillati</taxon>
        <taxon>Actinomycetota</taxon>
        <taxon>Actinomycetes</taxon>
        <taxon>Streptosporangiales</taxon>
        <taxon>Nocardiopsidaceae</taxon>
        <taxon>Nocardiopsis</taxon>
    </lineage>
</organism>
<dbReference type="SUPFAM" id="SSF64288">
    <property type="entry name" value="Chorismate lyase-like"/>
    <property type="match status" value="1"/>
</dbReference>
<dbReference type="EMBL" id="JACHDB010000003">
    <property type="protein sequence ID" value="MBB5436296.1"/>
    <property type="molecule type" value="Genomic_DNA"/>
</dbReference>
<reference evidence="6 7" key="1">
    <citation type="submission" date="2020-08" db="EMBL/GenBank/DDBJ databases">
        <title>Sequencing the genomes of 1000 actinobacteria strains.</title>
        <authorList>
            <person name="Klenk H.-P."/>
        </authorList>
    </citation>
    <scope>NUCLEOTIDE SEQUENCE [LARGE SCALE GENOMIC DNA]</scope>
    <source>
        <strain evidence="6 7">DSM 44551</strain>
    </source>
</reference>
<dbReference type="InterPro" id="IPR036388">
    <property type="entry name" value="WH-like_DNA-bd_sf"/>
</dbReference>
<dbReference type="PROSITE" id="PS50949">
    <property type="entry name" value="HTH_GNTR"/>
    <property type="match status" value="1"/>
</dbReference>
<evidence type="ECO:0000313" key="6">
    <source>
        <dbReference type="EMBL" id="MBB5436296.1"/>
    </source>
</evidence>
<dbReference type="Gene3D" id="3.40.1410.10">
    <property type="entry name" value="Chorismate lyase-like"/>
    <property type="match status" value="1"/>
</dbReference>
<feature type="compositionally biased region" description="Polar residues" evidence="4">
    <location>
        <begin position="93"/>
        <end position="107"/>
    </location>
</feature>
<dbReference type="InterPro" id="IPR000524">
    <property type="entry name" value="Tscrpt_reg_HTH_GntR"/>
</dbReference>
<dbReference type="PANTHER" id="PTHR44846">
    <property type="entry name" value="MANNOSYL-D-GLYCERATE TRANSPORT/METABOLISM SYSTEM REPRESSOR MNGR-RELATED"/>
    <property type="match status" value="1"/>
</dbReference>
<evidence type="ECO:0000259" key="5">
    <source>
        <dbReference type="PROSITE" id="PS50949"/>
    </source>
</evidence>
<dbReference type="Pfam" id="PF07702">
    <property type="entry name" value="UTRA"/>
    <property type="match status" value="1"/>
</dbReference>
<name>A0A7W8QV83_9ACTN</name>
<keyword evidence="2 6" id="KW-0238">DNA-binding</keyword>
<dbReference type="InterPro" id="IPR011663">
    <property type="entry name" value="UTRA"/>
</dbReference>
<dbReference type="SUPFAM" id="SSF46785">
    <property type="entry name" value="Winged helix' DNA-binding domain"/>
    <property type="match status" value="1"/>
</dbReference>
<evidence type="ECO:0000256" key="4">
    <source>
        <dbReference type="SAM" id="MobiDB-lite"/>
    </source>
</evidence>